<keyword evidence="3" id="KW-1185">Reference proteome</keyword>
<proteinExistence type="predicted"/>
<accession>A0A9W7I395</accession>
<dbReference type="InterPro" id="IPR036691">
    <property type="entry name" value="Endo/exonu/phosph_ase_sf"/>
</dbReference>
<evidence type="ECO:0000259" key="1">
    <source>
        <dbReference type="Pfam" id="PF03372"/>
    </source>
</evidence>
<dbReference type="Gene3D" id="3.60.10.10">
    <property type="entry name" value="Endonuclease/exonuclease/phosphatase"/>
    <property type="match status" value="1"/>
</dbReference>
<reference evidence="2" key="1">
    <citation type="submission" date="2023-05" db="EMBL/GenBank/DDBJ databases">
        <title>Genome and transcriptome analyses reveal genes involved in the formation of fine ridges on petal epidermal cells in Hibiscus trionum.</title>
        <authorList>
            <person name="Koshimizu S."/>
            <person name="Masuda S."/>
            <person name="Ishii T."/>
            <person name="Shirasu K."/>
            <person name="Hoshino A."/>
            <person name="Arita M."/>
        </authorList>
    </citation>
    <scope>NUCLEOTIDE SEQUENCE</scope>
    <source>
        <strain evidence="2">Hamamatsu line</strain>
    </source>
</reference>
<gene>
    <name evidence="2" type="ORF">HRI_002625700</name>
</gene>
<sequence>MDLKIFCWNVQGCADTKFIQAAKQILRDNKPDIVVFVEPRISGRRVESVIAALGFPHSHRVEAAGFSGGIWVAWYDLVSVSIAITHFQFIYFRTTHKSSQSSLLATAIYASPSAAGRKLLWHHLHHLAETIRCPWIIFGDFNATLSWEDRKGCALSARPSKDFQHLTLDHCLRDMGYSGPDFTWSRGLASVRLDHFLCNSYFDELFPEASVQHLLRLRSDHRPILLQIGAANHRSSL</sequence>
<dbReference type="GO" id="GO:0003824">
    <property type="term" value="F:catalytic activity"/>
    <property type="evidence" value="ECO:0007669"/>
    <property type="project" value="InterPro"/>
</dbReference>
<evidence type="ECO:0000313" key="3">
    <source>
        <dbReference type="Proteomes" id="UP001165190"/>
    </source>
</evidence>
<name>A0A9W7I395_HIBTR</name>
<feature type="domain" description="Endonuclease/exonuclease/phosphatase" evidence="1">
    <location>
        <begin position="8"/>
        <end position="200"/>
    </location>
</feature>
<evidence type="ECO:0000313" key="2">
    <source>
        <dbReference type="EMBL" id="GMI89564.1"/>
    </source>
</evidence>
<dbReference type="Proteomes" id="UP001165190">
    <property type="component" value="Unassembled WGS sequence"/>
</dbReference>
<dbReference type="PANTHER" id="PTHR35218">
    <property type="entry name" value="RNASE H DOMAIN-CONTAINING PROTEIN"/>
    <property type="match status" value="1"/>
</dbReference>
<protein>
    <recommendedName>
        <fullName evidence="1">Endonuclease/exonuclease/phosphatase domain-containing protein</fullName>
    </recommendedName>
</protein>
<dbReference type="PANTHER" id="PTHR35218:SF9">
    <property type="entry name" value="ENDONUCLEASE_EXONUCLEASE_PHOSPHATASE DOMAIN-CONTAINING PROTEIN"/>
    <property type="match status" value="1"/>
</dbReference>
<dbReference type="EMBL" id="BSYR01000023">
    <property type="protein sequence ID" value="GMI89564.1"/>
    <property type="molecule type" value="Genomic_DNA"/>
</dbReference>
<organism evidence="2 3">
    <name type="scientific">Hibiscus trionum</name>
    <name type="common">Flower of an hour</name>
    <dbReference type="NCBI Taxonomy" id="183268"/>
    <lineage>
        <taxon>Eukaryota</taxon>
        <taxon>Viridiplantae</taxon>
        <taxon>Streptophyta</taxon>
        <taxon>Embryophyta</taxon>
        <taxon>Tracheophyta</taxon>
        <taxon>Spermatophyta</taxon>
        <taxon>Magnoliopsida</taxon>
        <taxon>eudicotyledons</taxon>
        <taxon>Gunneridae</taxon>
        <taxon>Pentapetalae</taxon>
        <taxon>rosids</taxon>
        <taxon>malvids</taxon>
        <taxon>Malvales</taxon>
        <taxon>Malvaceae</taxon>
        <taxon>Malvoideae</taxon>
        <taxon>Hibiscus</taxon>
    </lineage>
</organism>
<dbReference type="OrthoDB" id="1750980at2759"/>
<dbReference type="InterPro" id="IPR005135">
    <property type="entry name" value="Endo/exonuclease/phosphatase"/>
</dbReference>
<dbReference type="Pfam" id="PF03372">
    <property type="entry name" value="Exo_endo_phos"/>
    <property type="match status" value="1"/>
</dbReference>
<comment type="caution">
    <text evidence="2">The sequence shown here is derived from an EMBL/GenBank/DDBJ whole genome shotgun (WGS) entry which is preliminary data.</text>
</comment>
<dbReference type="AlphaFoldDB" id="A0A9W7I395"/>
<dbReference type="SUPFAM" id="SSF56219">
    <property type="entry name" value="DNase I-like"/>
    <property type="match status" value="1"/>
</dbReference>